<evidence type="ECO:0000313" key="1">
    <source>
        <dbReference type="EMBL" id="GGL82585.1"/>
    </source>
</evidence>
<dbReference type="PANTHER" id="PTHR37694:SF1">
    <property type="entry name" value="SLR8022 PROTEIN"/>
    <property type="match status" value="1"/>
</dbReference>
<gene>
    <name evidence="1" type="ORF">GCM10011575_46080</name>
</gene>
<dbReference type="InterPro" id="IPR014710">
    <property type="entry name" value="RmlC-like_jellyroll"/>
</dbReference>
<dbReference type="InterPro" id="IPR011051">
    <property type="entry name" value="RmlC_Cupin_sf"/>
</dbReference>
<sequence length="114" mass="11940">MNDHAAQHEAVRISDHAAELLDEARLAPARRAARTLISGAAQRVTLIALAGSSELSEHLSPAAASLQVLSGEAVLAAGDREWQLTAGTLIAIPHQRHALRAISDTVVLLTVAVD</sequence>
<dbReference type="RefSeq" id="WP_188898278.1">
    <property type="nucleotide sequence ID" value="NZ_BMMZ01000018.1"/>
</dbReference>
<dbReference type="CDD" id="cd02230">
    <property type="entry name" value="cupin_HP0902-like"/>
    <property type="match status" value="1"/>
</dbReference>
<evidence type="ECO:0008006" key="3">
    <source>
        <dbReference type="Google" id="ProtNLM"/>
    </source>
</evidence>
<proteinExistence type="predicted"/>
<protein>
    <recommendedName>
        <fullName evidence="3">Cupin domain protein</fullName>
    </recommendedName>
</protein>
<reference evidence="1" key="1">
    <citation type="journal article" date="2014" name="Int. J. Syst. Evol. Microbiol.">
        <title>Complete genome sequence of Corynebacterium casei LMG S-19264T (=DSM 44701T), isolated from a smear-ripened cheese.</title>
        <authorList>
            <consortium name="US DOE Joint Genome Institute (JGI-PGF)"/>
            <person name="Walter F."/>
            <person name="Albersmeier A."/>
            <person name="Kalinowski J."/>
            <person name="Ruckert C."/>
        </authorList>
    </citation>
    <scope>NUCLEOTIDE SEQUENCE</scope>
    <source>
        <strain evidence="1">CGMCC 4.7306</strain>
    </source>
</reference>
<organism evidence="1 2">
    <name type="scientific">Microlunatus endophyticus</name>
    <dbReference type="NCBI Taxonomy" id="1716077"/>
    <lineage>
        <taxon>Bacteria</taxon>
        <taxon>Bacillati</taxon>
        <taxon>Actinomycetota</taxon>
        <taxon>Actinomycetes</taxon>
        <taxon>Propionibacteriales</taxon>
        <taxon>Propionibacteriaceae</taxon>
        <taxon>Microlunatus</taxon>
    </lineage>
</organism>
<dbReference type="Gene3D" id="2.60.120.10">
    <property type="entry name" value="Jelly Rolls"/>
    <property type="match status" value="1"/>
</dbReference>
<dbReference type="PANTHER" id="PTHR37694">
    <property type="entry name" value="SLR8022 PROTEIN"/>
    <property type="match status" value="1"/>
</dbReference>
<dbReference type="Proteomes" id="UP000613840">
    <property type="component" value="Unassembled WGS sequence"/>
</dbReference>
<comment type="caution">
    <text evidence="1">The sequence shown here is derived from an EMBL/GenBank/DDBJ whole genome shotgun (WGS) entry which is preliminary data.</text>
</comment>
<dbReference type="EMBL" id="BMMZ01000018">
    <property type="protein sequence ID" value="GGL82585.1"/>
    <property type="molecule type" value="Genomic_DNA"/>
</dbReference>
<evidence type="ECO:0000313" key="2">
    <source>
        <dbReference type="Proteomes" id="UP000613840"/>
    </source>
</evidence>
<name>A0A917SIC5_9ACTN</name>
<keyword evidence="2" id="KW-1185">Reference proteome</keyword>
<accession>A0A917SIC5</accession>
<reference evidence="1" key="2">
    <citation type="submission" date="2020-09" db="EMBL/GenBank/DDBJ databases">
        <authorList>
            <person name="Sun Q."/>
            <person name="Zhou Y."/>
        </authorList>
    </citation>
    <scope>NUCLEOTIDE SEQUENCE</scope>
    <source>
        <strain evidence="1">CGMCC 4.7306</strain>
    </source>
</reference>
<dbReference type="SUPFAM" id="SSF51182">
    <property type="entry name" value="RmlC-like cupins"/>
    <property type="match status" value="1"/>
</dbReference>
<dbReference type="AlphaFoldDB" id="A0A917SIC5"/>